<reference evidence="1 2" key="1">
    <citation type="submission" date="2022-10" db="EMBL/GenBank/DDBJ databases">
        <title>Roseococcus glaciei nov., sp. nov., isolated from glacier.</title>
        <authorList>
            <person name="Liu Q."/>
            <person name="Xin Y.-H."/>
        </authorList>
    </citation>
    <scope>NUCLEOTIDE SEQUENCE [LARGE SCALE GENOMIC DNA]</scope>
    <source>
        <strain evidence="1 2">MDT2-1-1</strain>
    </source>
</reference>
<proteinExistence type="predicted"/>
<name>A0ABT3NQ31_9PROT</name>
<gene>
    <name evidence="1" type="ORF">OF850_01425</name>
</gene>
<dbReference type="RefSeq" id="WP_301587882.1">
    <property type="nucleotide sequence ID" value="NZ_JAPFQI010000001.1"/>
</dbReference>
<keyword evidence="2" id="KW-1185">Reference proteome</keyword>
<evidence type="ECO:0000313" key="2">
    <source>
        <dbReference type="Proteomes" id="UP001526430"/>
    </source>
</evidence>
<organism evidence="1 2">
    <name type="scientific">Sabulicella glaciei</name>
    <dbReference type="NCBI Taxonomy" id="2984948"/>
    <lineage>
        <taxon>Bacteria</taxon>
        <taxon>Pseudomonadati</taxon>
        <taxon>Pseudomonadota</taxon>
        <taxon>Alphaproteobacteria</taxon>
        <taxon>Acetobacterales</taxon>
        <taxon>Acetobacteraceae</taxon>
        <taxon>Sabulicella</taxon>
    </lineage>
</organism>
<comment type="caution">
    <text evidence="1">The sequence shown here is derived from an EMBL/GenBank/DDBJ whole genome shotgun (WGS) entry which is preliminary data.</text>
</comment>
<dbReference type="Proteomes" id="UP001526430">
    <property type="component" value="Unassembled WGS sequence"/>
</dbReference>
<sequence>MDAQTGQVKNVVTLQYNPDTLSRSLQIKGVGGDGAEFSEALRLKGPPVETIKLEAEIDATDKLEAGDATAQQLGLHAQLAQFEALVYPSTGTLRSNNAEASSGSLEIVTANKDLLLFVWSRTRILPVRITEFSVSEEGFDAALNPLRAKLSIGMRVLTVDDLTFDSRGGSIFMSYLEQKEQLASRVASTALRFLGISAIP</sequence>
<accession>A0ABT3NQ31</accession>
<evidence type="ECO:0000313" key="1">
    <source>
        <dbReference type="EMBL" id="MCW8084275.1"/>
    </source>
</evidence>
<dbReference type="EMBL" id="JAPFQI010000001">
    <property type="protein sequence ID" value="MCW8084275.1"/>
    <property type="molecule type" value="Genomic_DNA"/>
</dbReference>
<protein>
    <submittedName>
        <fullName evidence="1">Uncharacterized protein</fullName>
    </submittedName>
</protein>